<keyword evidence="5" id="KW-0472">Membrane</keyword>
<accession>A0ABT7BWM5</accession>
<evidence type="ECO:0000256" key="2">
    <source>
        <dbReference type="ARBA" id="ARBA00022475"/>
    </source>
</evidence>
<dbReference type="SUPFAM" id="SSF55073">
    <property type="entry name" value="Nucleotide cyclase"/>
    <property type="match status" value="1"/>
</dbReference>
<dbReference type="PANTHER" id="PTHR44757">
    <property type="entry name" value="DIGUANYLATE CYCLASE DGCP"/>
    <property type="match status" value="1"/>
</dbReference>
<evidence type="ECO:0000256" key="5">
    <source>
        <dbReference type="ARBA" id="ARBA00023136"/>
    </source>
</evidence>
<comment type="subcellular location">
    <subcellularLocation>
        <location evidence="1">Cell membrane</location>
        <topology evidence="1">Multi-pass membrane protein</topology>
    </subcellularLocation>
</comment>
<dbReference type="InterPro" id="IPR000700">
    <property type="entry name" value="PAS-assoc_C"/>
</dbReference>
<evidence type="ECO:0000256" key="4">
    <source>
        <dbReference type="ARBA" id="ARBA00022989"/>
    </source>
</evidence>
<feature type="domain" description="PAS" evidence="7">
    <location>
        <begin position="441"/>
        <end position="477"/>
    </location>
</feature>
<dbReference type="PROSITE" id="PS50885">
    <property type="entry name" value="HAMP"/>
    <property type="match status" value="1"/>
</dbReference>
<dbReference type="InterPro" id="IPR003660">
    <property type="entry name" value="HAMP_dom"/>
</dbReference>
<feature type="domain" description="EAL" evidence="9">
    <location>
        <begin position="747"/>
        <end position="1003"/>
    </location>
</feature>
<dbReference type="InterPro" id="IPR000014">
    <property type="entry name" value="PAS"/>
</dbReference>
<dbReference type="SMART" id="SM00052">
    <property type="entry name" value="EAL"/>
    <property type="match status" value="1"/>
</dbReference>
<dbReference type="InterPro" id="IPR000160">
    <property type="entry name" value="GGDEF_dom"/>
</dbReference>
<dbReference type="Pfam" id="PF00672">
    <property type="entry name" value="HAMP"/>
    <property type="match status" value="1"/>
</dbReference>
<evidence type="ECO:0000259" key="8">
    <source>
        <dbReference type="PROSITE" id="PS50113"/>
    </source>
</evidence>
<feature type="coiled-coil region" evidence="6">
    <location>
        <begin position="424"/>
        <end position="451"/>
    </location>
</feature>
<proteinExistence type="predicted"/>
<dbReference type="EMBL" id="JAQOSQ010000009">
    <property type="protein sequence ID" value="MDJ1183600.1"/>
    <property type="molecule type" value="Genomic_DNA"/>
</dbReference>
<dbReference type="Gene3D" id="3.30.70.270">
    <property type="match status" value="1"/>
</dbReference>
<dbReference type="InterPro" id="IPR001633">
    <property type="entry name" value="EAL_dom"/>
</dbReference>
<feature type="domain" description="HAMP" evidence="10">
    <location>
        <begin position="372"/>
        <end position="429"/>
    </location>
</feature>
<feature type="domain" description="PAC" evidence="8">
    <location>
        <begin position="520"/>
        <end position="572"/>
    </location>
</feature>
<evidence type="ECO:0000259" key="7">
    <source>
        <dbReference type="PROSITE" id="PS50112"/>
    </source>
</evidence>
<dbReference type="PROSITE" id="PS50112">
    <property type="entry name" value="PAS"/>
    <property type="match status" value="1"/>
</dbReference>
<dbReference type="InterPro" id="IPR043128">
    <property type="entry name" value="Rev_trsase/Diguanyl_cyclase"/>
</dbReference>
<evidence type="ECO:0000259" key="9">
    <source>
        <dbReference type="PROSITE" id="PS50883"/>
    </source>
</evidence>
<dbReference type="PROSITE" id="PS50887">
    <property type="entry name" value="GGDEF"/>
    <property type="match status" value="1"/>
</dbReference>
<keyword evidence="3" id="KW-0812">Transmembrane</keyword>
<organism evidence="12 13">
    <name type="scientific">Roseofilum casamattae BLCC-M143</name>
    <dbReference type="NCBI Taxonomy" id="3022442"/>
    <lineage>
        <taxon>Bacteria</taxon>
        <taxon>Bacillati</taxon>
        <taxon>Cyanobacteriota</taxon>
        <taxon>Cyanophyceae</taxon>
        <taxon>Desertifilales</taxon>
        <taxon>Desertifilaceae</taxon>
        <taxon>Roseofilum</taxon>
        <taxon>Roseofilum casamattae</taxon>
    </lineage>
</organism>
<dbReference type="SMART" id="SM00304">
    <property type="entry name" value="HAMP"/>
    <property type="match status" value="1"/>
</dbReference>
<dbReference type="InterPro" id="IPR029787">
    <property type="entry name" value="Nucleotide_cyclase"/>
</dbReference>
<evidence type="ECO:0000256" key="3">
    <source>
        <dbReference type="ARBA" id="ARBA00022692"/>
    </source>
</evidence>
<dbReference type="Proteomes" id="UP001232992">
    <property type="component" value="Unassembled WGS sequence"/>
</dbReference>
<dbReference type="NCBIfam" id="TIGR00229">
    <property type="entry name" value="sensory_box"/>
    <property type="match status" value="1"/>
</dbReference>
<evidence type="ECO:0000256" key="6">
    <source>
        <dbReference type="SAM" id="Coils"/>
    </source>
</evidence>
<name>A0ABT7BWM5_9CYAN</name>
<dbReference type="Gene3D" id="3.20.20.450">
    <property type="entry name" value="EAL domain"/>
    <property type="match status" value="1"/>
</dbReference>
<dbReference type="InterPro" id="IPR013767">
    <property type="entry name" value="PAS_fold"/>
</dbReference>
<dbReference type="CDD" id="cd01948">
    <property type="entry name" value="EAL"/>
    <property type="match status" value="1"/>
</dbReference>
<dbReference type="CDD" id="cd01949">
    <property type="entry name" value="GGDEF"/>
    <property type="match status" value="1"/>
</dbReference>
<evidence type="ECO:0000313" key="12">
    <source>
        <dbReference type="EMBL" id="MDJ1183600.1"/>
    </source>
</evidence>
<dbReference type="Pfam" id="PF00990">
    <property type="entry name" value="GGDEF"/>
    <property type="match status" value="1"/>
</dbReference>
<keyword evidence="4" id="KW-1133">Transmembrane helix</keyword>
<keyword evidence="13" id="KW-1185">Reference proteome</keyword>
<reference evidence="12 13" key="1">
    <citation type="submission" date="2023-01" db="EMBL/GenBank/DDBJ databases">
        <title>Novel diversity within Roseofilum (Cyanobacteria; Desertifilaceae) from marine benthic mats with descriptions of four novel species.</title>
        <authorList>
            <person name="Wang Y."/>
            <person name="Berthold D.E."/>
            <person name="Hu J."/>
            <person name="Lefler F.W."/>
            <person name="Laughinghouse H.D. IV."/>
        </authorList>
    </citation>
    <scope>NUCLEOTIDE SEQUENCE [LARGE SCALE GENOMIC DNA]</scope>
    <source>
        <strain evidence="12 13">BLCC-M143</strain>
    </source>
</reference>
<dbReference type="Gene3D" id="6.10.340.10">
    <property type="match status" value="1"/>
</dbReference>
<dbReference type="SUPFAM" id="SSF141868">
    <property type="entry name" value="EAL domain-like"/>
    <property type="match status" value="1"/>
</dbReference>
<dbReference type="Gene3D" id="3.30.450.20">
    <property type="entry name" value="PAS domain"/>
    <property type="match status" value="3"/>
</dbReference>
<dbReference type="PROSITE" id="PS50883">
    <property type="entry name" value="EAL"/>
    <property type="match status" value="1"/>
</dbReference>
<dbReference type="InterPro" id="IPR052155">
    <property type="entry name" value="Biofilm_reg_signaling"/>
</dbReference>
<evidence type="ECO:0000259" key="11">
    <source>
        <dbReference type="PROSITE" id="PS50887"/>
    </source>
</evidence>
<dbReference type="SMART" id="SM00267">
    <property type="entry name" value="GGDEF"/>
    <property type="match status" value="1"/>
</dbReference>
<comment type="caution">
    <text evidence="12">The sequence shown here is derived from an EMBL/GenBank/DDBJ whole genome shotgun (WGS) entry which is preliminary data.</text>
</comment>
<dbReference type="NCBIfam" id="TIGR00254">
    <property type="entry name" value="GGDEF"/>
    <property type="match status" value="1"/>
</dbReference>
<dbReference type="InterPro" id="IPR035919">
    <property type="entry name" value="EAL_sf"/>
</dbReference>
<evidence type="ECO:0000256" key="1">
    <source>
        <dbReference type="ARBA" id="ARBA00004651"/>
    </source>
</evidence>
<dbReference type="InterPro" id="IPR033479">
    <property type="entry name" value="dCache_1"/>
</dbReference>
<feature type="domain" description="GGDEF" evidence="11">
    <location>
        <begin position="605"/>
        <end position="738"/>
    </location>
</feature>
<evidence type="ECO:0000259" key="10">
    <source>
        <dbReference type="PROSITE" id="PS50885"/>
    </source>
</evidence>
<dbReference type="InterPro" id="IPR035965">
    <property type="entry name" value="PAS-like_dom_sf"/>
</dbReference>
<gene>
    <name evidence="12" type="ORF">PMH09_10350</name>
</gene>
<sequence length="1013" mass="113970">MPFVTQISIAVGSIAWLSARNGQQAVSNVAQQLWEETTFHVVDRVTEFIDIPHHLISDTAAFQELGVANLQDPEILTHYLWHQMQTYEDLFITAVGYEDGTVIGVGMEADGQLVVREKEPGQTQLHSYEIIGKGERGPWRQTYEFDARERPWYRQAVEAGKATWTDIYPNYSFPYLVISAVQPLYEPDTGELLGVTNATLSLHGIDRFLEELKVSPSAEIFIVERSGKLVASSTQENLYQESNQGAVDSLVRLSASQSSSARVRQAVDYLTQYFGDLEQIQGRELLYFSSPSEVNNSKPLGNLKVTPILIQGSPEIVQVTPFSDSYGLDWLVVVAVPEADFMHQIYANTRLTWRLSFGAFALAIGSGLLVSRWITRPLVKLNERTKAIAASQLSAEMAGAVAIGQGTVEARELAESFAQMVQHLQQSFGQMQQLNRELVESESRLQQLLEALPVGTGVHDSNGKLIYQNRVGRSLVGTDRIMEVPAEQLAVIFQTYRAGTDDLYPVEEMPVIRALKGESSYADDMELRQPERTVPIEIWASPIYDDRDRIVCAVAVFQDISDRKRTAEQLVYNALHDALTGLANRALLLQRLELALNRTRQTGDRSFAILFLDLDRFKTFNDSLGHLVGDRILMGTARKLERVVQAVDLVARLGGDEFVVLLEECQDVQSAIHVAEQILMAFQTPLILQEREVLVSTSIGIAFGTADYREATDLLRDADIALYRAKEQGRGGYEIFNADMHAQTLQQLQLEHHLQQAISRQELRVYYQPIFILGGKELFGFEALVRWVHPLEGMVPPERFIEVAEETGLIREIDMWVLQNSCEQMVRWHHQFPKYSHLKVSTNLSGREFQDNYLLENLVAVLQQTGLDASCLTLEITENISIENIDRTITLLKAIRDQGISVSIDDFGTGYSSLSYLYNLPVNYLKVDKSFVSNMRKNSKNYKIVQAIIGLSNQLQIDAIAEGIETQEQLQWLEEMGCELGQGYLMSKPKTPEEITDLLRQSQSVRSSAMALE</sequence>
<protein>
    <submittedName>
        <fullName evidence="12">EAL domain-containing protein</fullName>
    </submittedName>
</protein>
<dbReference type="CDD" id="cd06225">
    <property type="entry name" value="HAMP"/>
    <property type="match status" value="1"/>
</dbReference>
<dbReference type="Pfam" id="PF00563">
    <property type="entry name" value="EAL"/>
    <property type="match status" value="1"/>
</dbReference>
<dbReference type="Pfam" id="PF00989">
    <property type="entry name" value="PAS"/>
    <property type="match status" value="1"/>
</dbReference>
<dbReference type="PANTHER" id="PTHR44757:SF2">
    <property type="entry name" value="BIOFILM ARCHITECTURE MAINTENANCE PROTEIN MBAA"/>
    <property type="match status" value="1"/>
</dbReference>
<dbReference type="SUPFAM" id="SSF55785">
    <property type="entry name" value="PYP-like sensor domain (PAS domain)"/>
    <property type="match status" value="1"/>
</dbReference>
<evidence type="ECO:0000313" key="13">
    <source>
        <dbReference type="Proteomes" id="UP001232992"/>
    </source>
</evidence>
<dbReference type="Pfam" id="PF02743">
    <property type="entry name" value="dCache_1"/>
    <property type="match status" value="1"/>
</dbReference>
<keyword evidence="2" id="KW-1003">Cell membrane</keyword>
<dbReference type="CDD" id="cd12913">
    <property type="entry name" value="PDC1_MCP_like"/>
    <property type="match status" value="1"/>
</dbReference>
<keyword evidence="6" id="KW-0175">Coiled coil</keyword>
<dbReference type="PROSITE" id="PS50113">
    <property type="entry name" value="PAC"/>
    <property type="match status" value="1"/>
</dbReference>